<name>A0A1H8GNM3_9GAMM</name>
<feature type="domain" description="Transposase DDE" evidence="1">
    <location>
        <begin position="48"/>
        <end position="87"/>
    </location>
</feature>
<proteinExistence type="predicted"/>
<dbReference type="EMBL" id="FODB01000012">
    <property type="protein sequence ID" value="SEN45612.1"/>
    <property type="molecule type" value="Genomic_DNA"/>
</dbReference>
<evidence type="ECO:0000259" key="1">
    <source>
        <dbReference type="Pfam" id="PF13701"/>
    </source>
</evidence>
<evidence type="ECO:0000313" key="2">
    <source>
        <dbReference type="EMBL" id="SEN45612.1"/>
    </source>
</evidence>
<organism evidence="2 3">
    <name type="scientific">Vreelandella aquamarina</name>
    <dbReference type="NCBI Taxonomy" id="77097"/>
    <lineage>
        <taxon>Bacteria</taxon>
        <taxon>Pseudomonadati</taxon>
        <taxon>Pseudomonadota</taxon>
        <taxon>Gammaproteobacteria</taxon>
        <taxon>Oceanospirillales</taxon>
        <taxon>Halomonadaceae</taxon>
        <taxon>Vreelandella</taxon>
    </lineage>
</organism>
<dbReference type="STRING" id="77097.SAMN04490369_101238"/>
<dbReference type="InterPro" id="IPR025668">
    <property type="entry name" value="Tnp_DDE_dom"/>
</dbReference>
<sequence>MAKCSFRRPPKKPLYLYFDATDDRVHGQQLGRHFNGCYNHYIFLPLFVFRGDSGFCRPLILNWCDRHGVDYIISLAGNKRLAKLTGKLVPG</sequence>
<gene>
    <name evidence="2" type="ORF">SAMN04490369_101238</name>
</gene>
<dbReference type="AlphaFoldDB" id="A0A1H8GNM3"/>
<accession>A0A1H8GNM3</accession>
<dbReference type="Pfam" id="PF13701">
    <property type="entry name" value="DDE_Tnp_1_4"/>
    <property type="match status" value="1"/>
</dbReference>
<reference evidence="2 3" key="1">
    <citation type="submission" date="2016-10" db="EMBL/GenBank/DDBJ databases">
        <authorList>
            <person name="de Groot N.N."/>
        </authorList>
    </citation>
    <scope>NUCLEOTIDE SEQUENCE [LARGE SCALE GENOMIC DNA]</scope>
    <source>
        <strain evidence="2 3">558</strain>
    </source>
</reference>
<dbReference type="Proteomes" id="UP000199493">
    <property type="component" value="Unassembled WGS sequence"/>
</dbReference>
<evidence type="ECO:0000313" key="3">
    <source>
        <dbReference type="Proteomes" id="UP000199493"/>
    </source>
</evidence>
<protein>
    <submittedName>
        <fullName evidence="2">Transposase DDE domain group 1</fullName>
    </submittedName>
</protein>